<feature type="transmembrane region" description="Helical" evidence="9">
    <location>
        <begin position="693"/>
        <end position="715"/>
    </location>
</feature>
<keyword evidence="2" id="KW-1003">Cell membrane</keyword>
<dbReference type="Pfam" id="PF25601">
    <property type="entry name" value="AAA_lid_14"/>
    <property type="match status" value="1"/>
</dbReference>
<dbReference type="GO" id="GO:0046872">
    <property type="term" value="F:metal ion binding"/>
    <property type="evidence" value="ECO:0007669"/>
    <property type="project" value="UniProtKB-KW"/>
</dbReference>
<dbReference type="GO" id="GO:0051536">
    <property type="term" value="F:iron-sulfur cluster binding"/>
    <property type="evidence" value="ECO:0007669"/>
    <property type="project" value="UniProtKB-KW"/>
</dbReference>
<evidence type="ECO:0000313" key="14">
    <source>
        <dbReference type="Proteomes" id="UP000468766"/>
    </source>
</evidence>
<dbReference type="PROSITE" id="PS50042">
    <property type="entry name" value="CNMP_BINDING_3"/>
    <property type="match status" value="1"/>
</dbReference>
<feature type="transmembrane region" description="Helical" evidence="9">
    <location>
        <begin position="539"/>
        <end position="560"/>
    </location>
</feature>
<dbReference type="PROSITE" id="PS51379">
    <property type="entry name" value="4FE4S_FER_2"/>
    <property type="match status" value="1"/>
</dbReference>
<evidence type="ECO:0000256" key="8">
    <source>
        <dbReference type="ARBA" id="ARBA00023136"/>
    </source>
</evidence>
<feature type="transmembrane region" description="Helical" evidence="9">
    <location>
        <begin position="436"/>
        <end position="455"/>
    </location>
</feature>
<keyword evidence="6" id="KW-0408">Iron</keyword>
<dbReference type="AlphaFoldDB" id="A0A6I0ERI9"/>
<dbReference type="PANTHER" id="PTHR30224">
    <property type="entry name" value="ELECTRON TRANSPORT PROTEIN"/>
    <property type="match status" value="1"/>
</dbReference>
<keyword evidence="7" id="KW-0411">Iron-sulfur</keyword>
<dbReference type="Pfam" id="PF00027">
    <property type="entry name" value="cNMP_binding"/>
    <property type="match status" value="1"/>
</dbReference>
<dbReference type="GO" id="GO:0005524">
    <property type="term" value="F:ATP binding"/>
    <property type="evidence" value="ECO:0007669"/>
    <property type="project" value="InterPro"/>
</dbReference>
<evidence type="ECO:0000313" key="13">
    <source>
        <dbReference type="EMBL" id="KAB2952979.1"/>
    </source>
</evidence>
<dbReference type="InterPro" id="IPR017900">
    <property type="entry name" value="4Fe4S_Fe_S_CS"/>
</dbReference>
<dbReference type="InterPro" id="IPR014710">
    <property type="entry name" value="RmlC-like_jellyroll"/>
</dbReference>
<dbReference type="Gene3D" id="2.60.120.10">
    <property type="entry name" value="Jelly Rolls"/>
    <property type="match status" value="1"/>
</dbReference>
<dbReference type="CDD" id="cd00038">
    <property type="entry name" value="CAP_ED"/>
    <property type="match status" value="1"/>
</dbReference>
<evidence type="ECO:0000259" key="12">
    <source>
        <dbReference type="PROSITE" id="PS51379"/>
    </source>
</evidence>
<evidence type="ECO:0000256" key="3">
    <source>
        <dbReference type="ARBA" id="ARBA00022723"/>
    </source>
</evidence>
<evidence type="ECO:0000256" key="4">
    <source>
        <dbReference type="ARBA" id="ARBA00022741"/>
    </source>
</evidence>
<reference evidence="13 14" key="1">
    <citation type="submission" date="2019-10" db="EMBL/GenBank/DDBJ databases">
        <title>Whole-genome sequence of the extremophile Heliorestis acidaminivorans DSM 24790.</title>
        <authorList>
            <person name="Kyndt J.A."/>
            <person name="Meyer T.E."/>
        </authorList>
    </citation>
    <scope>NUCLEOTIDE SEQUENCE [LARGE SCALE GENOMIC DNA]</scope>
    <source>
        <strain evidence="13 14">DSM 24790</strain>
    </source>
</reference>
<evidence type="ECO:0000256" key="5">
    <source>
        <dbReference type="ARBA" id="ARBA00022840"/>
    </source>
</evidence>
<dbReference type="InterPro" id="IPR027417">
    <property type="entry name" value="P-loop_NTPase"/>
</dbReference>
<comment type="caution">
    <text evidence="13">The sequence shown here is derived from an EMBL/GenBank/DDBJ whole genome shotgun (WGS) entry which is preliminary data.</text>
</comment>
<organism evidence="13 14">
    <name type="scientific">Heliorestis acidaminivorans</name>
    <dbReference type="NCBI Taxonomy" id="553427"/>
    <lineage>
        <taxon>Bacteria</taxon>
        <taxon>Bacillati</taxon>
        <taxon>Bacillota</taxon>
        <taxon>Clostridia</taxon>
        <taxon>Eubacteriales</taxon>
        <taxon>Heliobacteriaceae</taxon>
        <taxon>Heliorestis</taxon>
    </lineage>
</organism>
<keyword evidence="9" id="KW-1133">Transmembrane helix</keyword>
<dbReference type="InterPro" id="IPR000595">
    <property type="entry name" value="cNMP-bd_dom"/>
</dbReference>
<dbReference type="InterPro" id="IPR002078">
    <property type="entry name" value="Sigma_54_int"/>
</dbReference>
<dbReference type="SMART" id="SM00100">
    <property type="entry name" value="cNMP"/>
    <property type="match status" value="1"/>
</dbReference>
<feature type="domain" description="Cyclic nucleotide-binding" evidence="10">
    <location>
        <begin position="14"/>
        <end position="134"/>
    </location>
</feature>
<keyword evidence="3" id="KW-0479">Metal-binding</keyword>
<gene>
    <name evidence="13" type="ORF">F9B85_06860</name>
</gene>
<feature type="domain" description="Sigma-54 factor interaction" evidence="11">
    <location>
        <begin position="167"/>
        <end position="387"/>
    </location>
</feature>
<dbReference type="OrthoDB" id="9810708at2"/>
<feature type="transmembrane region" description="Helical" evidence="9">
    <location>
        <begin position="467"/>
        <end position="492"/>
    </location>
</feature>
<dbReference type="GO" id="GO:0005886">
    <property type="term" value="C:plasma membrane"/>
    <property type="evidence" value="ECO:0007669"/>
    <property type="project" value="UniProtKB-SubCell"/>
</dbReference>
<evidence type="ECO:0000256" key="7">
    <source>
        <dbReference type="ARBA" id="ARBA00023014"/>
    </source>
</evidence>
<evidence type="ECO:0000259" key="11">
    <source>
        <dbReference type="PROSITE" id="PS50045"/>
    </source>
</evidence>
<dbReference type="PANTHER" id="PTHR30224:SF4">
    <property type="entry name" value="ELECTRON TRANSPORT PROTEIN YCCM-RELATED"/>
    <property type="match status" value="1"/>
</dbReference>
<dbReference type="Proteomes" id="UP000468766">
    <property type="component" value="Unassembled WGS sequence"/>
</dbReference>
<dbReference type="EMBL" id="WBXO01000004">
    <property type="protein sequence ID" value="KAB2952979.1"/>
    <property type="molecule type" value="Genomic_DNA"/>
</dbReference>
<proteinExistence type="predicted"/>
<evidence type="ECO:0000256" key="2">
    <source>
        <dbReference type="ARBA" id="ARBA00022475"/>
    </source>
</evidence>
<dbReference type="Gene3D" id="1.10.8.60">
    <property type="match status" value="1"/>
</dbReference>
<dbReference type="SUPFAM" id="SSF52540">
    <property type="entry name" value="P-loop containing nucleoside triphosphate hydrolases"/>
    <property type="match status" value="1"/>
</dbReference>
<dbReference type="InterPro" id="IPR052378">
    <property type="entry name" value="NosR_regulator"/>
</dbReference>
<keyword evidence="4" id="KW-0547">Nucleotide-binding</keyword>
<dbReference type="InterPro" id="IPR018490">
    <property type="entry name" value="cNMP-bd_dom_sf"/>
</dbReference>
<evidence type="ECO:0000259" key="10">
    <source>
        <dbReference type="PROSITE" id="PS50042"/>
    </source>
</evidence>
<dbReference type="InterPro" id="IPR017896">
    <property type="entry name" value="4Fe4S_Fe-S-bd"/>
</dbReference>
<dbReference type="RefSeq" id="WP_151619639.1">
    <property type="nucleotide sequence ID" value="NZ_WBXO01000004.1"/>
</dbReference>
<feature type="transmembrane region" description="Helical" evidence="9">
    <location>
        <begin position="777"/>
        <end position="797"/>
    </location>
</feature>
<comment type="subcellular location">
    <subcellularLocation>
        <location evidence="1">Cell membrane</location>
    </subcellularLocation>
</comment>
<protein>
    <submittedName>
        <fullName evidence="13">Cyclic nucleotide-binding domain-containing protein</fullName>
    </submittedName>
</protein>
<evidence type="ECO:0000256" key="1">
    <source>
        <dbReference type="ARBA" id="ARBA00004236"/>
    </source>
</evidence>
<feature type="transmembrane region" description="Helical" evidence="9">
    <location>
        <begin position="727"/>
        <end position="746"/>
    </location>
</feature>
<accession>A0A6I0ERI9</accession>
<keyword evidence="9" id="KW-0812">Transmembrane</keyword>
<dbReference type="Pfam" id="PF12801">
    <property type="entry name" value="Fer4_5"/>
    <property type="match status" value="2"/>
</dbReference>
<dbReference type="InterPro" id="IPR058031">
    <property type="entry name" value="AAA_lid_NorR"/>
</dbReference>
<keyword evidence="8 9" id="KW-0472">Membrane</keyword>
<dbReference type="GO" id="GO:0006355">
    <property type="term" value="P:regulation of DNA-templated transcription"/>
    <property type="evidence" value="ECO:0007669"/>
    <property type="project" value="InterPro"/>
</dbReference>
<evidence type="ECO:0000256" key="9">
    <source>
        <dbReference type="SAM" id="Phobius"/>
    </source>
</evidence>
<dbReference type="Pfam" id="PF00158">
    <property type="entry name" value="Sigma54_activat"/>
    <property type="match status" value="1"/>
</dbReference>
<keyword evidence="5" id="KW-0067">ATP-binding</keyword>
<dbReference type="Gene3D" id="3.40.50.300">
    <property type="entry name" value="P-loop containing nucleotide triphosphate hydrolases"/>
    <property type="match status" value="1"/>
</dbReference>
<name>A0A6I0ERI9_9FIRM</name>
<keyword evidence="14" id="KW-1185">Reference proteome</keyword>
<dbReference type="SUPFAM" id="SSF51206">
    <property type="entry name" value="cAMP-binding domain-like"/>
    <property type="match status" value="1"/>
</dbReference>
<dbReference type="PROSITE" id="PS50045">
    <property type="entry name" value="SIGMA54_INTERACT_4"/>
    <property type="match status" value="1"/>
</dbReference>
<dbReference type="PROSITE" id="PS00198">
    <property type="entry name" value="4FE4S_FER_1"/>
    <property type="match status" value="1"/>
</dbReference>
<feature type="transmembrane region" description="Helical" evidence="9">
    <location>
        <begin position="663"/>
        <end position="681"/>
    </location>
</feature>
<feature type="transmembrane region" description="Helical" evidence="9">
    <location>
        <begin position="513"/>
        <end position="533"/>
    </location>
</feature>
<evidence type="ECO:0000256" key="6">
    <source>
        <dbReference type="ARBA" id="ARBA00023004"/>
    </source>
</evidence>
<feature type="domain" description="4Fe-4S ferredoxin-type" evidence="12">
    <location>
        <begin position="617"/>
        <end position="647"/>
    </location>
</feature>
<sequence length="805" mass="91405">MEQNKVLALLQVDFFSDLTKEEIVGLAEEFRWKSCEQGEIIIPQGVEDHPFFVVVEGAVEAVVTKGELEPVRINTFTAGDSFGKISLCLNEPAPTTIRALVNCEFLYLERQSFLQLMVRWPILYKKLAERLSRHVNNVNLGLWDARQKEFLRSTLYLNEIEKRFYKVWGGPKSTKVMNEVIEEISQQKNHVILYGERGTGRQMLAWAIHKKRFGPSAPFVIVEGNQLERYLAEMDRELSELACSLPDASLSDGGLLKMVEGGTLFVQDMNEVTPFQQRKLARILSSDQSNFVVTASILAAQEKMPALSVLLESELAPFFTFTYSLPAIRQRKRDLPFLVKGILQELAERQQRSAPAVSNEAMKLLLSHNYRQGNVTELAQVIERAFLLADGMTIDLEHVFFGPTAKKAGGSFNLLSLPFLADLIKSGHLVTRLRQVIGALFLVLLVLLLAQPHWAVQAGFFLFAWGLWWPLIALLSPIIGRIWCTFCPVSTMMEAIQKVHAYQLPVPVWLKKYDYLVVTAFFLIIFWLEITFALRYEPFFTGLLLIFLLLMALVVALFYYRHAWCRHLCPLGGFIGLASLSSIVEVRAETSLCLNQCTTYDCYKGKGDVAGCPMSQHLAYLDNNIDCKVCLNCLRNCPNDAVELNIRMPGRELWQLVRINQGYVIFVAVLSAILVPVFYYDAFLPSIARFDDWLFFTLLYWSSALLFGLLAYRVVKPYRTKGATKRVQWVFALVPLIFSGHIVYHLNYVPGMEKLLLAMATVDGENLQTFYVSALQASQWLVIGAGLFFTLLFVWLVQLRSIAKV</sequence>